<evidence type="ECO:0000256" key="7">
    <source>
        <dbReference type="SAM" id="MobiDB-lite"/>
    </source>
</evidence>
<dbReference type="Pfam" id="PF17802">
    <property type="entry name" value="SpaA"/>
    <property type="match status" value="17"/>
</dbReference>
<name>A0AB73T132_9FIRM</name>
<comment type="similarity">
    <text evidence="2">Belongs to the serine-aspartate repeat-containing protein (SDr) family.</text>
</comment>
<keyword evidence="8" id="KW-0812">Transmembrane</keyword>
<feature type="compositionally biased region" description="Basic and acidic residues" evidence="7">
    <location>
        <begin position="3530"/>
        <end position="3545"/>
    </location>
</feature>
<dbReference type="SUPFAM" id="SSF49401">
    <property type="entry name" value="Bacterial adhesins"/>
    <property type="match status" value="1"/>
</dbReference>
<evidence type="ECO:0000256" key="5">
    <source>
        <dbReference type="ARBA" id="ARBA00022729"/>
    </source>
</evidence>
<evidence type="ECO:0000313" key="11">
    <source>
        <dbReference type="Proteomes" id="UP000245412"/>
    </source>
</evidence>
<feature type="domain" description="SpaA-like prealbumin fold" evidence="9">
    <location>
        <begin position="2303"/>
        <end position="2404"/>
    </location>
</feature>
<dbReference type="InterPro" id="IPR008966">
    <property type="entry name" value="Adhesion_dom_sf"/>
</dbReference>
<dbReference type="PANTHER" id="PTHR36108:SF13">
    <property type="entry name" value="COLOSSIN-B-RELATED"/>
    <property type="match status" value="1"/>
</dbReference>
<feature type="region of interest" description="Disordered" evidence="7">
    <location>
        <begin position="1"/>
        <end position="29"/>
    </location>
</feature>
<accession>A0AB73T132</accession>
<evidence type="ECO:0000259" key="9">
    <source>
        <dbReference type="Pfam" id="PF17802"/>
    </source>
</evidence>
<feature type="compositionally biased region" description="Basic and acidic residues" evidence="7">
    <location>
        <begin position="371"/>
        <end position="381"/>
    </location>
</feature>
<evidence type="ECO:0000256" key="6">
    <source>
        <dbReference type="ARBA" id="ARBA00023088"/>
    </source>
</evidence>
<feature type="domain" description="SpaA-like prealbumin fold" evidence="9">
    <location>
        <begin position="1602"/>
        <end position="1670"/>
    </location>
</feature>
<feature type="domain" description="SpaA-like prealbumin fold" evidence="9">
    <location>
        <begin position="1942"/>
        <end position="1995"/>
    </location>
</feature>
<dbReference type="InterPro" id="IPR013783">
    <property type="entry name" value="Ig-like_fold"/>
</dbReference>
<feature type="domain" description="SpaA-like prealbumin fold" evidence="9">
    <location>
        <begin position="2426"/>
        <end position="2514"/>
    </location>
</feature>
<gene>
    <name evidence="10" type="ORF">C7383_11277</name>
</gene>
<feature type="compositionally biased region" description="Low complexity" evidence="7">
    <location>
        <begin position="71"/>
        <end position="80"/>
    </location>
</feature>
<feature type="domain" description="SpaA-like prealbumin fold" evidence="9">
    <location>
        <begin position="2540"/>
        <end position="2624"/>
    </location>
</feature>
<dbReference type="PANTHER" id="PTHR36108">
    <property type="entry name" value="COLOSSIN-B-RELATED"/>
    <property type="match status" value="1"/>
</dbReference>
<evidence type="ECO:0000256" key="2">
    <source>
        <dbReference type="ARBA" id="ARBA00007257"/>
    </source>
</evidence>
<proteinExistence type="inferred from homology"/>
<keyword evidence="8" id="KW-0472">Membrane</keyword>
<dbReference type="SUPFAM" id="SSF49478">
    <property type="entry name" value="Cna protein B-type domain"/>
    <property type="match status" value="2"/>
</dbReference>
<protein>
    <submittedName>
        <fullName evidence="10">Collagen binding protein</fullName>
    </submittedName>
</protein>
<feature type="domain" description="SpaA-like prealbumin fold" evidence="9">
    <location>
        <begin position="1827"/>
        <end position="1891"/>
    </location>
</feature>
<feature type="domain" description="SpaA-like prealbumin fold" evidence="9">
    <location>
        <begin position="2781"/>
        <end position="2883"/>
    </location>
</feature>
<dbReference type="Gene3D" id="2.60.40.740">
    <property type="match status" value="3"/>
</dbReference>
<feature type="domain" description="SpaA-like prealbumin fold" evidence="9">
    <location>
        <begin position="3394"/>
        <end position="3468"/>
    </location>
</feature>
<feature type="domain" description="SpaA-like prealbumin fold" evidence="9">
    <location>
        <begin position="1460"/>
        <end position="1534"/>
    </location>
</feature>
<organism evidence="10 11">
    <name type="scientific">Murimonas intestini</name>
    <dbReference type="NCBI Taxonomy" id="1337051"/>
    <lineage>
        <taxon>Bacteria</taxon>
        <taxon>Bacillati</taxon>
        <taxon>Bacillota</taxon>
        <taxon>Clostridia</taxon>
        <taxon>Lachnospirales</taxon>
        <taxon>Lachnospiraceae</taxon>
        <taxon>Murimonas</taxon>
    </lineage>
</organism>
<feature type="compositionally biased region" description="Acidic residues" evidence="7">
    <location>
        <begin position="354"/>
        <end position="370"/>
    </location>
</feature>
<keyword evidence="10" id="KW-0176">Collagen</keyword>
<sequence>MAPAGRFSKSETHYVRPARMKGGESIMNRNNKGTRIKSLICIILVFAMCVPQLLLQTGIVLAADEQETEGQTEVTGDQTEPAQEISEEIRTEDSGSGDAQTTEGQTPGNGDGEMQPPESQTPGNGAGEPQTDENKALADEGGEPLTEETWASERESETDAGSEGYENGRDVIEWTQDTGHLILELEKAVYMNKNQERFTAANKSGSIDLSKAVLDEMSSLSFELSFDFTDITEENKIIAGDSFSVNMSLGEWTPVDGAAGEVRLYDKAEYKASGTGMADGETAIGTYFVTDSLVTVTFNENVEEISGSETFGVISVPFEADAEASLENQGAVCEMILQEGRNVQIMLPAKQEETETDSEPESESESGSEQESEKGPEKGVESEPETSLVQEETEDGGENGLDLSSFRRSVMFFSETAEEYSIQNPRASAKTFKNPADGVSKVKITLVGSDDGYQADSDLGVIFSIDIVLDDEYLYLQHSLHEGDAGYPAFGGDIDAYNARVDEYLEGLSEEELPSVVYTFNLGTDFVLPGEAAKQEVDLVYETGGPGAPENLGKLTVEKQSGGNWTASVIFDKKVYNRESVTAGKTLDLQVAEDKLDINEPVYVGWDGALPKVGTMGSLTPDDPDKPQAPEYSVTKEAPDSVTSPYIDYVISADAKKEGRTLAEMILVDVIPADMEVISVIRDGRELTKGEKFSEDTYLVTDAGELQYQFPAAKEGQEPVSAQFTVRLALTGESFRASGGDMARSVDNTVYLRQKDGQTEAAHSEEVSTSMNIHLLEKDGRKDGLNGLRYSWTLDVNTQFSELVGAYIVDTIRWDDHMYDAVSGLQVYNEKGRLVKSLPISEKIPADPIAYASVTKENIEGLAGGETDPFYYKYSEGGSTYAVLIIPFGSELQNQKLKLKYYTEVNIGGIPVDQWQEENSNGVKKLTNNAKFIWNRYIYGVGPGWDDFEYSADLNKEISDQVTLGTKSAGNYDETTRRMQWKFTVNGYGANLNNMSVADILPPDKYELDSVEISYRKYLRDGSSSAVETMGQDSGGQKPYFSLDTSTGNISIQLGDVSQQEYYEIFLDAVVMDPEIMSTQGDNAGTLSNTAVLKANVNGKDKENQLTAEKTVPNTLIAKEAVGGYDYSTREIAWKTTVDMNYTPVTGMVLTDILPVGSSFSELSRVALVDKDGNTEEGKVNGSADGSTVEFDSGIRITLNITEGKTEDGSYTQDTAVFKFTDQLGAEMESRHSFVIEYKTRFTDEAYLRNIFQNDTQVKVLNEAVLTGKVRGTDVKAGAAAAAALYIKNNKISKNGTYDSDEGLIHWQIMVNESRADLQGMRIVDKMGDQPLEIDDESVTLSKVDGGNAELLASRRDGSTGDGGFKGGLAVSPQEISYTIPADYGTETLLLEFDTVLTESATADQISNRASLMDRDAVYQESNDSNGGYTGDFDMDAYVQSAKKPVFQILKTSSNDDRNSSKLPLAGARFRLEAYMDTDGDGIYTPDTRYDKAGTTGMDGKLAFVNLKWDTVYHITETEAAEGYQLTAEDRYYIFKKASDDQNIQLNVNGSTKNVICMTGGTAVGGGNGEFAEANLVIHNKPDADLEIKFIKKYPDGTTAGSDEVKFELKDKKGQLVTKSAVTDENGIVSFGDVDPGDYTLTEIKSPDPYDQGVSFDVTLKADKTYTITLASGNASVTTDASQVSIVSNDYARGTILLKKTDSVEAHQIPLAGAVYTLCDDKGIPVKNVKGENITAASSADGILRFENISYRPGGYILTETVSPDGYEEPGALQQVTVSDTAMKAALAAESNSEGKAKTFTVDLSSEAEKANWQRNTRTKGSVSFTKKNDAQIPEALSGRQFKLLYNDSDGYNGWTKGTEAGGTAEADGTGTVTFTDIPYGNYRLVEVTSEGDIYQEYAKDFTLRSAMADSLKANREDADQDNNNIFHVQVADPVINTLIKGSFSLIKTDGATEEPLKDVIFKLTGTNAYGEEILFEETSNAEGSISFDQIPVGDREDVSGAIKPYLLSEVRPDGYVEPAEYHIYVKSVNKGTGADIDNEAEIRIVPLDASGSEDTGEAAVLDPDTPYEIKNTPVKGSLEFKKVSAKDSTKGLKGAEYTLYRLVGGVRADDEQIQKNSALSPITGTSKDDGIIEFENIEYGNYELAETKAPSGYQLDPVPVQITKEMLKDGLSANKNEFAHALADVSDDPTSLSVEKQDQFGQAVTGAVLKLTGKFADEELTRTGISWTTDGGQKDISQNLIVGESYTLTEVSAPDSGLYRMISPVQFTVESDGSVHMTGGDTNEYSYSEGVLTLKDYYYLAQVELVKTDSVSKAGMPDVVFSLYKQTGEEPDTDRDILIAGGLATGPEGRWDSSSAGGVDNPVTKGSLTDGLCPGSYYFVEISCGERHKLDQTPQKFEITQKNFTDIPEGEEPQVRLNIENEPIEVKLQKVDSKSGEMLEGAEFTLTDLAGSSEQTVETGENGMVILPGIVSGRSYRLEETKAPAGYILSDLHPSVEFTVEADGSVSFIKTENTPGNDSITGDKTEALIFADAAVKAGIRKLSPEGDELTGWEFSVTGIFAEGKGKTAGSQSTIKVSDSSPELPEGRLIAGNSYQVKEIKAPAGYIRPECKYTICVNSDGTLALDPDSGQGALTDNDAAGTTGALLKITDQPLKFGVDKVSNEAGKSQPDSQDVERVTGAVLEIRDENGSLLSPAAVWTSDGAAPHMILELPAGSYQVVETEAPYGYCTADPVVFRLNDNNTIEVLSGPGKVTTGDDGIQVLQMTDTVVSSHVKLVKMRQSETGREPLEGAAFNLYMQKGENADITEDILVSADILTNASGSWTTEGNAAVRTDNGQPLSEGLRTGKYYFYETETGSNTWLDPETRIFAFEIEEKDHGTVVEVNAVNAAYISHVSLKKVDCVDNSPVSGAEFTLFVEKEGQWERTEAQRTDVNGEVFFDLQVKGRYSLAETKAAYGYQLDEDAPYTAEFTADDSSYGMTLALQEVIGQEEADAFAPVQKNAIYKDGSVANLRELGILELTKTDREAQKLLNGVEFTLFREDDGGRYEKAGSFITGNQYVYTDGQFTGQEYEEGKLKVKGLDWGNYYIQETRSLEGYQLNDSKFEFTIGKLNGEIILRADQGSITNEKTNIFFYKYGRVMEDCADPGLEGVPEPGYAVPKAGAEFTIYKDGQCSEEIEKGISRGDGRVEFTGLPEGTYYIKETKAPAGCLRDDTVYKAALDKNGMYGGLYTGDEKEVTDITIVNDVARTDITLRKVSEQDLDLVLPGSEYGLYKKTDMIPKPQMKAAMMLSGAQLPLAAQEEEWTLIARAVTDEKGILAFKGVLMDTEYMIRELKAPDGSQVSANPVSIQFTADKNGKVRVAEVKDGNQTAEVDLETGEIVWREPPIMLGFWKRNTDGDALAGAVLQLQDMQGNVVDEWISSDTERHIIYGDKMDGKIVAGNQYKLVETAAPQGYAEAEPVIFTVEASPTGPNENAVQEIVMTDEKQEPETEESETEGPQTEEPSTEGPQTEEPSTEGLQTEAPSTEAPSTEKPKTEEPSTDKPGTEAPAKAQTPETKAPSGGEAAKTADNTPVVWYLVLMAAAAALCAELMLYRRKGGNRK</sequence>
<keyword evidence="4" id="KW-0964">Secreted</keyword>
<comment type="caution">
    <text evidence="10">The sequence shown here is derived from an EMBL/GenBank/DDBJ whole genome shotgun (WGS) entry which is preliminary data.</text>
</comment>
<feature type="domain" description="SpaA-like prealbumin fold" evidence="9">
    <location>
        <begin position="3289"/>
        <end position="3361"/>
    </location>
</feature>
<evidence type="ECO:0000313" key="10">
    <source>
        <dbReference type="EMBL" id="PWJ73502.1"/>
    </source>
</evidence>
<feature type="region of interest" description="Disordered" evidence="7">
    <location>
        <begin position="68"/>
        <end position="169"/>
    </location>
</feature>
<feature type="compositionally biased region" description="Polar residues" evidence="7">
    <location>
        <begin position="97"/>
        <end position="108"/>
    </location>
</feature>
<dbReference type="Proteomes" id="UP000245412">
    <property type="component" value="Unassembled WGS sequence"/>
</dbReference>
<feature type="domain" description="SpaA-like prealbumin fold" evidence="9">
    <location>
        <begin position="2192"/>
        <end position="2279"/>
    </location>
</feature>
<evidence type="ECO:0000256" key="1">
    <source>
        <dbReference type="ARBA" id="ARBA00004191"/>
    </source>
</evidence>
<keyword evidence="3" id="KW-0134">Cell wall</keyword>
<dbReference type="InterPro" id="IPR011252">
    <property type="entry name" value="Fibrogen-bd_dom1"/>
</dbReference>
<feature type="domain" description="SpaA-like prealbumin fold" evidence="9">
    <location>
        <begin position="2671"/>
        <end position="2746"/>
    </location>
</feature>
<keyword evidence="6" id="KW-0572">Peptidoglycan-anchor</keyword>
<dbReference type="Gene3D" id="2.60.40.10">
    <property type="entry name" value="Immunoglobulins"/>
    <property type="match status" value="17"/>
</dbReference>
<dbReference type="InterPro" id="IPR041033">
    <property type="entry name" value="SpaA_PFL_dom_1"/>
</dbReference>
<feature type="compositionally biased region" description="Low complexity" evidence="7">
    <location>
        <begin position="3497"/>
        <end position="3518"/>
    </location>
</feature>
<dbReference type="EMBL" id="QGGY01000012">
    <property type="protein sequence ID" value="PWJ73502.1"/>
    <property type="molecule type" value="Genomic_DNA"/>
</dbReference>
<evidence type="ECO:0000256" key="3">
    <source>
        <dbReference type="ARBA" id="ARBA00022512"/>
    </source>
</evidence>
<feature type="domain" description="SpaA-like prealbumin fold" evidence="9">
    <location>
        <begin position="1694"/>
        <end position="1784"/>
    </location>
</feature>
<evidence type="ECO:0000256" key="8">
    <source>
        <dbReference type="SAM" id="Phobius"/>
    </source>
</evidence>
<feature type="region of interest" description="Disordered" evidence="7">
    <location>
        <begin position="349"/>
        <end position="402"/>
    </location>
</feature>
<feature type="domain" description="SpaA-like prealbumin fold" evidence="9">
    <location>
        <begin position="2077"/>
        <end position="2164"/>
    </location>
</feature>
<feature type="domain" description="SpaA-like prealbumin fold" evidence="9">
    <location>
        <begin position="2894"/>
        <end position="2974"/>
    </location>
</feature>
<reference evidence="10 11" key="1">
    <citation type="submission" date="2018-05" db="EMBL/GenBank/DDBJ databases">
        <authorList>
            <person name="Goeker M."/>
            <person name="Huntemann M."/>
            <person name="Clum A."/>
            <person name="Pillay M."/>
            <person name="Palaniappan K."/>
            <person name="Varghese N."/>
            <person name="Mikhailova N."/>
            <person name="Stamatis D."/>
            <person name="Reddy T."/>
            <person name="Daum C."/>
            <person name="Shapiro N."/>
            <person name="Ivanova N."/>
            <person name="Kyrpides N."/>
            <person name="Woyke T."/>
        </authorList>
    </citation>
    <scope>NUCLEOTIDE SEQUENCE [LARGE SCALE GENOMIC DNA]</scope>
    <source>
        <strain evidence="10 11">DSM 26524</strain>
    </source>
</reference>
<dbReference type="GO" id="GO:0007155">
    <property type="term" value="P:cell adhesion"/>
    <property type="evidence" value="ECO:0007669"/>
    <property type="project" value="InterPro"/>
</dbReference>
<feature type="transmembrane region" description="Helical" evidence="8">
    <location>
        <begin position="3574"/>
        <end position="3594"/>
    </location>
</feature>
<feature type="domain" description="SpaA-like prealbumin fold" evidence="9">
    <location>
        <begin position="3017"/>
        <end position="3114"/>
    </location>
</feature>
<keyword evidence="8" id="KW-1133">Transmembrane helix</keyword>
<comment type="subcellular location">
    <subcellularLocation>
        <location evidence="1">Secreted</location>
        <location evidence="1">Cell wall</location>
    </subcellularLocation>
</comment>
<dbReference type="Gene3D" id="2.60.40.1280">
    <property type="match status" value="1"/>
</dbReference>
<feature type="domain" description="SpaA-like prealbumin fold" evidence="9">
    <location>
        <begin position="3161"/>
        <end position="3226"/>
    </location>
</feature>
<evidence type="ECO:0000256" key="4">
    <source>
        <dbReference type="ARBA" id="ARBA00022525"/>
    </source>
</evidence>
<feature type="region of interest" description="Disordered" evidence="7">
    <location>
        <begin position="3483"/>
        <end position="3569"/>
    </location>
</feature>
<keyword evidence="5" id="KW-0732">Signal</keyword>
<keyword evidence="11" id="KW-1185">Reference proteome</keyword>